<dbReference type="RefSeq" id="WP_169422054.1">
    <property type="nucleotide sequence ID" value="NZ_JABBFX010000003.1"/>
</dbReference>
<sequence length="372" mass="39990">MKNAVEALPQSAIQAASRGEGRVFLSAFGVHLGGGLVLLQALVQGLGGSLQDALMDTRTRGSLPLPEAARVTWIRRSLLARCLRLQQQAQRVGPNDVLFCFNSLPPLLKPAGRVINYVHAPYIVGDGRQVRYPRIASIKQSLERLWFRAGVRNCDEVWVQTPTMARAMSAAYPGVNVQVVPLVDDELAAAVAQAAATEPARAVHPDYAAHGFFYPADGVSQKNHPVLLQAWAALADQGLFPKLYLTLRPAELEAAVRASGASPAQLAAVENLGRMPRAEVLQRLQASSALIFPSRAETFGLPMVEARALGVPVLASERDFVRDVCTPAQTFDPASAASIAGAVRRFVEGAQAPEATYYTAADMVRRLLERAA</sequence>
<dbReference type="InterPro" id="IPR001296">
    <property type="entry name" value="Glyco_trans_1"/>
</dbReference>
<protein>
    <submittedName>
        <fullName evidence="2">Glycosyltransferase family 4 protein</fullName>
    </submittedName>
</protein>
<proteinExistence type="predicted"/>
<accession>A0A848HAH5</accession>
<evidence type="ECO:0000313" key="3">
    <source>
        <dbReference type="Proteomes" id="UP000541185"/>
    </source>
</evidence>
<evidence type="ECO:0000313" key="2">
    <source>
        <dbReference type="EMBL" id="NML47795.1"/>
    </source>
</evidence>
<dbReference type="Proteomes" id="UP000541185">
    <property type="component" value="Unassembled WGS sequence"/>
</dbReference>
<name>A0A848HAH5_9BURK</name>
<dbReference type="Gene3D" id="3.40.50.2000">
    <property type="entry name" value="Glycogen Phosphorylase B"/>
    <property type="match status" value="1"/>
</dbReference>
<evidence type="ECO:0000259" key="1">
    <source>
        <dbReference type="Pfam" id="PF00534"/>
    </source>
</evidence>
<organism evidence="2 3">
    <name type="scientific">Ramlibacter agri</name>
    <dbReference type="NCBI Taxonomy" id="2728837"/>
    <lineage>
        <taxon>Bacteria</taxon>
        <taxon>Pseudomonadati</taxon>
        <taxon>Pseudomonadota</taxon>
        <taxon>Betaproteobacteria</taxon>
        <taxon>Burkholderiales</taxon>
        <taxon>Comamonadaceae</taxon>
        <taxon>Ramlibacter</taxon>
    </lineage>
</organism>
<dbReference type="Pfam" id="PF00534">
    <property type="entry name" value="Glycos_transf_1"/>
    <property type="match status" value="1"/>
</dbReference>
<dbReference type="SUPFAM" id="SSF53756">
    <property type="entry name" value="UDP-Glycosyltransferase/glycogen phosphorylase"/>
    <property type="match status" value="1"/>
</dbReference>
<dbReference type="EMBL" id="JABBFX010000003">
    <property type="protein sequence ID" value="NML47795.1"/>
    <property type="molecule type" value="Genomic_DNA"/>
</dbReference>
<gene>
    <name evidence="2" type="ORF">HHL11_28865</name>
</gene>
<reference evidence="2 3" key="1">
    <citation type="submission" date="2020-04" db="EMBL/GenBank/DDBJ databases">
        <title>Ramlibacter sp. G-1-2-2 isolated from soil.</title>
        <authorList>
            <person name="Dahal R.H."/>
        </authorList>
    </citation>
    <scope>NUCLEOTIDE SEQUENCE [LARGE SCALE GENOMIC DNA]</scope>
    <source>
        <strain evidence="2 3">G-1-2-2</strain>
    </source>
</reference>
<keyword evidence="2" id="KW-0808">Transferase</keyword>
<feature type="domain" description="Glycosyl transferase family 1" evidence="1">
    <location>
        <begin position="217"/>
        <end position="359"/>
    </location>
</feature>
<dbReference type="GO" id="GO:0016757">
    <property type="term" value="F:glycosyltransferase activity"/>
    <property type="evidence" value="ECO:0007669"/>
    <property type="project" value="InterPro"/>
</dbReference>
<dbReference type="AlphaFoldDB" id="A0A848HAH5"/>
<keyword evidence="3" id="KW-1185">Reference proteome</keyword>
<comment type="caution">
    <text evidence="2">The sequence shown here is derived from an EMBL/GenBank/DDBJ whole genome shotgun (WGS) entry which is preliminary data.</text>
</comment>
<dbReference type="PANTHER" id="PTHR46401">
    <property type="entry name" value="GLYCOSYLTRANSFERASE WBBK-RELATED"/>
    <property type="match status" value="1"/>
</dbReference>
<dbReference type="PANTHER" id="PTHR46401:SF8">
    <property type="entry name" value="BLL6006 PROTEIN"/>
    <property type="match status" value="1"/>
</dbReference>